<dbReference type="Proteomes" id="UP001295463">
    <property type="component" value="Chromosome"/>
</dbReference>
<dbReference type="InterPro" id="IPR027417">
    <property type="entry name" value="P-loop_NTPase"/>
</dbReference>
<keyword evidence="4 6" id="KW-0067">ATP-binding</keyword>
<dbReference type="GO" id="GO:0004386">
    <property type="term" value="F:helicase activity"/>
    <property type="evidence" value="ECO:0007669"/>
    <property type="project" value="UniProtKB-KW"/>
</dbReference>
<dbReference type="RefSeq" id="WP_305732496.1">
    <property type="nucleotide sequence ID" value="NZ_OW150024.1"/>
</dbReference>
<evidence type="ECO:0000256" key="1">
    <source>
        <dbReference type="ARBA" id="ARBA00022741"/>
    </source>
</evidence>
<name>A0ABN8HK31_9BACT</name>
<feature type="domain" description="DEAD/DEAH-box helicase" evidence="5">
    <location>
        <begin position="92"/>
        <end position="229"/>
    </location>
</feature>
<sequence>MRPAEIIQHENPLELMTSILERLHVNGPTRSEDLEALAYLKYFHSPIFAEYEGRLTYLLGLFHKVGEPKDVLSLAYSTFKDAIVEQANQVLTPVQASIRSGILDNKYFSFSTPTSAGKSYLFRQLIRDEKGDVVIVVPSRALIAEYLIAVRSILQDDPSILVLQFIDDINKSATKRRVFVVTPERGKDLFRDAEKYEVSLFLFDEAQLSDEKWRGVNFDSFVRRAERAYPDARKVFAHPFVENPEAQLVKHQFEEAASAKAYSYGAVGKIYLGTDRETGGFTSFSPFLENGHYIKNHCEFPEDAVGQVIAAGGTLLVFVSKSSIYDKSCIGKFGRYVDMCEPITNKKALAIVDRIERLIGAKGKGSDLVELMRRGVVIHHGSVPLPVRYQIEHFTKQGYAKICFSTSTLAQGVNMPFDVVWADNIRFLGSEENKALGLRNLIGRAGRTSKDVDKFDFGFVVVENIKQFIDRLSASLVLEETSLIDSDSEELPEDIREDIESIQNETISDEYNLPGTRLERLASVECGKHVALSLDLLFDKGELITGNAYRELPEEHRSEIKGTFKNIFSISLKRDLKTGEKTVLSSAITIFLWHIQGKSFREVIMLRYNYLSKAKLRRELIRALRRGEISENEYDSKYRSLEIEYSSLPYQLPNSTLTKSPPSSFGDHLHVSEINFDHLVYDTYDYMDKVISFSLADIFVAAYDSYYQRTEDDRAQAMVNYVRYGTNDEKEIWLLRYGFSFEDIEMVEGYVLSIDEDGITFDEAVEDLREEPVWELVERYL</sequence>
<proteinExistence type="predicted"/>
<evidence type="ECO:0000256" key="4">
    <source>
        <dbReference type="ARBA" id="ARBA00022840"/>
    </source>
</evidence>
<dbReference type="InterPro" id="IPR011545">
    <property type="entry name" value="DEAD/DEAH_box_helicase_dom"/>
</dbReference>
<dbReference type="PANTHER" id="PTHR47961:SF6">
    <property type="entry name" value="DNA-DIRECTED DNA POLYMERASE"/>
    <property type="match status" value="1"/>
</dbReference>
<accession>A0ABN8HK31</accession>
<dbReference type="PANTHER" id="PTHR47961">
    <property type="entry name" value="DNA POLYMERASE THETA, PUTATIVE (AFU_ORTHOLOGUE AFUA_1G05260)-RELATED"/>
    <property type="match status" value="1"/>
</dbReference>
<keyword evidence="1" id="KW-0547">Nucleotide-binding</keyword>
<keyword evidence="3 6" id="KW-0347">Helicase</keyword>
<dbReference type="Pfam" id="PF00270">
    <property type="entry name" value="DEAD"/>
    <property type="match status" value="1"/>
</dbReference>
<dbReference type="EMBL" id="OW150024">
    <property type="protein sequence ID" value="CAH2031690.1"/>
    <property type="molecule type" value="Genomic_DNA"/>
</dbReference>
<protein>
    <submittedName>
        <fullName evidence="6">Helicase ATP-binding domain-containing protein</fullName>
    </submittedName>
</protein>
<dbReference type="SUPFAM" id="SSF52540">
    <property type="entry name" value="P-loop containing nucleoside triphosphate hydrolases"/>
    <property type="match status" value="1"/>
</dbReference>
<evidence type="ECO:0000256" key="2">
    <source>
        <dbReference type="ARBA" id="ARBA00022801"/>
    </source>
</evidence>
<gene>
    <name evidence="6" type="ORF">GEAMG1_1858</name>
</gene>
<evidence type="ECO:0000256" key="3">
    <source>
        <dbReference type="ARBA" id="ARBA00022806"/>
    </source>
</evidence>
<evidence type="ECO:0000259" key="5">
    <source>
        <dbReference type="Pfam" id="PF00270"/>
    </source>
</evidence>
<evidence type="ECO:0000313" key="6">
    <source>
        <dbReference type="EMBL" id="CAH2031690.1"/>
    </source>
</evidence>
<keyword evidence="2" id="KW-0378">Hydrolase</keyword>
<dbReference type="InterPro" id="IPR050474">
    <property type="entry name" value="Hel308_SKI2-like"/>
</dbReference>
<dbReference type="Gene3D" id="3.40.50.300">
    <property type="entry name" value="P-loop containing nucleotide triphosphate hydrolases"/>
    <property type="match status" value="2"/>
</dbReference>
<dbReference type="GO" id="GO:0005524">
    <property type="term" value="F:ATP binding"/>
    <property type="evidence" value="ECO:0007669"/>
    <property type="project" value="UniProtKB-KW"/>
</dbReference>
<evidence type="ECO:0000313" key="7">
    <source>
        <dbReference type="Proteomes" id="UP001295463"/>
    </source>
</evidence>
<reference evidence="6 7" key="1">
    <citation type="submission" date="2022-03" db="EMBL/GenBank/DDBJ databases">
        <authorList>
            <person name="Koch H."/>
        </authorList>
    </citation>
    <scope>NUCLEOTIDE SEQUENCE [LARGE SCALE GENOMIC DNA]</scope>
    <source>
        <strain evidence="6 7">G1</strain>
    </source>
</reference>
<keyword evidence="7" id="KW-1185">Reference proteome</keyword>
<organism evidence="6 7">
    <name type="scientific">Trichlorobacter ammonificans</name>
    <dbReference type="NCBI Taxonomy" id="2916410"/>
    <lineage>
        <taxon>Bacteria</taxon>
        <taxon>Pseudomonadati</taxon>
        <taxon>Thermodesulfobacteriota</taxon>
        <taxon>Desulfuromonadia</taxon>
        <taxon>Geobacterales</taxon>
        <taxon>Geobacteraceae</taxon>
        <taxon>Trichlorobacter</taxon>
    </lineage>
</organism>